<dbReference type="Gene3D" id="3.90.70.10">
    <property type="entry name" value="Cysteine proteinases"/>
    <property type="match status" value="1"/>
</dbReference>
<dbReference type="SUPFAM" id="SSF54001">
    <property type="entry name" value="Cysteine proteinases"/>
    <property type="match status" value="1"/>
</dbReference>
<feature type="domain" description="Ig protease IdeS" evidence="1">
    <location>
        <begin position="141"/>
        <end position="340"/>
    </location>
</feature>
<dbReference type="InterPro" id="IPR038765">
    <property type="entry name" value="Papain-like_cys_pep_sf"/>
</dbReference>
<gene>
    <name evidence="2" type="ORF">DXB87_11265</name>
</gene>
<evidence type="ECO:0000259" key="1">
    <source>
        <dbReference type="Pfam" id="PF09028"/>
    </source>
</evidence>
<name>A0A3E4Z6T8_9BACT</name>
<dbReference type="Pfam" id="PF09028">
    <property type="entry name" value="Mac-1"/>
    <property type="match status" value="1"/>
</dbReference>
<accession>A0A3E4Z6T8</accession>
<dbReference type="Proteomes" id="UP000260814">
    <property type="component" value="Unassembled WGS sequence"/>
</dbReference>
<sequence length="399" mass="45615">MSRVMVNIKNMETLSDEERQQMQVYVHGYLSGRFALAGNAVQAADETGWIQAFPMEEEGSFAALVVPGELGRFRTEGWIKIVAGNRELVYNAPESIGNTLESGKQVTVNLQLKSEEVVPEEPVWWLDGVQLSDQWEYEAPAYRMPWRQNCGWFDCNKLDAKDTSPTGDGRTCWEASSSNLMHWWLNANRSYVERYLEYKRRLNPDFSIPSAYPDSKHSEIYQGFKNRFGNQSGYIVSGVNWFLSGICNRVMYPQDVPEQENAGFFFDVFGRNSLVKQYGNGYMTKEEFNNAIKLARKQGMAVGLDIFIQGGGHAINLWGAEFDEKGEVSTIYLVDNNDGNLGDWMYKAKIVYEQDASSGALFTYMKWVYNEDLKIKIMDLVLLDKGTSYWESFFKNKNG</sequence>
<dbReference type="GO" id="GO:0008233">
    <property type="term" value="F:peptidase activity"/>
    <property type="evidence" value="ECO:0007669"/>
    <property type="project" value="InterPro"/>
</dbReference>
<dbReference type="InterPro" id="IPR015117">
    <property type="entry name" value="IdeS"/>
</dbReference>
<dbReference type="EMBL" id="QSTW01000014">
    <property type="protein sequence ID" value="RGM89376.1"/>
    <property type="molecule type" value="Genomic_DNA"/>
</dbReference>
<protein>
    <recommendedName>
        <fullName evidence="1">Ig protease IdeS domain-containing protein</fullName>
    </recommendedName>
</protein>
<proteinExistence type="predicted"/>
<evidence type="ECO:0000313" key="2">
    <source>
        <dbReference type="EMBL" id="RGM89376.1"/>
    </source>
</evidence>
<comment type="caution">
    <text evidence="2">The sequence shown here is derived from an EMBL/GenBank/DDBJ whole genome shotgun (WGS) entry which is preliminary data.</text>
</comment>
<dbReference type="Gene3D" id="2.60.40.2630">
    <property type="match status" value="1"/>
</dbReference>
<evidence type="ECO:0000313" key="3">
    <source>
        <dbReference type="Proteomes" id="UP000260814"/>
    </source>
</evidence>
<organism evidence="2 3">
    <name type="scientific">Phocaeicola plebeius</name>
    <dbReference type="NCBI Taxonomy" id="310297"/>
    <lineage>
        <taxon>Bacteria</taxon>
        <taxon>Pseudomonadati</taxon>
        <taxon>Bacteroidota</taxon>
        <taxon>Bacteroidia</taxon>
        <taxon>Bacteroidales</taxon>
        <taxon>Bacteroidaceae</taxon>
        <taxon>Phocaeicola</taxon>
    </lineage>
</organism>
<dbReference type="AlphaFoldDB" id="A0A3E4Z6T8"/>
<reference evidence="2 3" key="1">
    <citation type="submission" date="2018-08" db="EMBL/GenBank/DDBJ databases">
        <title>A genome reference for cultivated species of the human gut microbiota.</title>
        <authorList>
            <person name="Zou Y."/>
            <person name="Xue W."/>
            <person name="Luo G."/>
        </authorList>
    </citation>
    <scope>NUCLEOTIDE SEQUENCE [LARGE SCALE GENOMIC DNA]</scope>
    <source>
        <strain evidence="2 3">OM06-2</strain>
    </source>
</reference>